<organism evidence="1">
    <name type="scientific">Anguilla anguilla</name>
    <name type="common">European freshwater eel</name>
    <name type="synonym">Muraena anguilla</name>
    <dbReference type="NCBI Taxonomy" id="7936"/>
    <lineage>
        <taxon>Eukaryota</taxon>
        <taxon>Metazoa</taxon>
        <taxon>Chordata</taxon>
        <taxon>Craniata</taxon>
        <taxon>Vertebrata</taxon>
        <taxon>Euteleostomi</taxon>
        <taxon>Actinopterygii</taxon>
        <taxon>Neopterygii</taxon>
        <taxon>Teleostei</taxon>
        <taxon>Anguilliformes</taxon>
        <taxon>Anguillidae</taxon>
        <taxon>Anguilla</taxon>
    </lineage>
</organism>
<sequence>MCYLNLILECHHTCRATQPWSWRCHSAELEQDFTFVQGPIFPHFHLRYLTLGICHVSFLLPVFGLPEKLE</sequence>
<reference evidence="1" key="2">
    <citation type="journal article" date="2015" name="Fish Shellfish Immunol.">
        <title>Early steps in the European eel (Anguilla anguilla)-Vibrio vulnificus interaction in the gills: Role of the RtxA13 toxin.</title>
        <authorList>
            <person name="Callol A."/>
            <person name="Pajuelo D."/>
            <person name="Ebbesson L."/>
            <person name="Teles M."/>
            <person name="MacKenzie S."/>
            <person name="Amaro C."/>
        </authorList>
    </citation>
    <scope>NUCLEOTIDE SEQUENCE</scope>
</reference>
<protein>
    <submittedName>
        <fullName evidence="1">Uncharacterized protein</fullName>
    </submittedName>
</protein>
<name>A0A0E9XG66_ANGAN</name>
<dbReference type="EMBL" id="GBXM01007156">
    <property type="protein sequence ID" value="JAI01422.1"/>
    <property type="molecule type" value="Transcribed_RNA"/>
</dbReference>
<reference evidence="1" key="1">
    <citation type="submission" date="2014-11" db="EMBL/GenBank/DDBJ databases">
        <authorList>
            <person name="Amaro Gonzalez C."/>
        </authorList>
    </citation>
    <scope>NUCLEOTIDE SEQUENCE</scope>
</reference>
<accession>A0A0E9XG66</accession>
<dbReference type="AlphaFoldDB" id="A0A0E9XG66"/>
<evidence type="ECO:0000313" key="1">
    <source>
        <dbReference type="EMBL" id="JAI01422.1"/>
    </source>
</evidence>
<proteinExistence type="predicted"/>